<dbReference type="EnsemblPlants" id="ONIVA02G39240.1">
    <property type="protein sequence ID" value="ONIVA02G39240.1"/>
    <property type="gene ID" value="ONIVA02G39240"/>
</dbReference>
<feature type="compositionally biased region" description="Low complexity" evidence="1">
    <location>
        <begin position="55"/>
        <end position="74"/>
    </location>
</feature>
<name>A0A0E0GEJ0_ORYNI</name>
<reference evidence="2" key="2">
    <citation type="submission" date="2018-04" db="EMBL/GenBank/DDBJ databases">
        <title>OnivRS2 (Oryza nivara Reference Sequence Version 2).</title>
        <authorList>
            <person name="Zhang J."/>
            <person name="Kudrna D."/>
            <person name="Lee S."/>
            <person name="Talag J."/>
            <person name="Rajasekar S."/>
            <person name="Welchert J."/>
            <person name="Hsing Y.-I."/>
            <person name="Wing R.A."/>
        </authorList>
    </citation>
    <scope>NUCLEOTIDE SEQUENCE [LARGE SCALE GENOMIC DNA]</scope>
    <source>
        <strain evidence="2">SL10</strain>
    </source>
</reference>
<feature type="compositionally biased region" description="Polar residues" evidence="1">
    <location>
        <begin position="78"/>
        <end position="99"/>
    </location>
</feature>
<keyword evidence="3" id="KW-1185">Reference proteome</keyword>
<dbReference type="Proteomes" id="UP000006591">
    <property type="component" value="Chromosome 2"/>
</dbReference>
<proteinExistence type="predicted"/>
<dbReference type="OMA" id="GVHRKRD"/>
<sequence>MGALFRFERSMTGGVHRKRDGHGPTKQRLNASEYLPSSPGRNTRKSRIFLPVLLPTSPAPRTTAATGSRRGAAANERGLSTDQNRLKFPTSSEPSFTKDISNPEGLLWGVLHRASTVKAGQEDNQGAHNSSSTGGFLLNAAKKATWIKKGNGGTTISCCARVAVNNGARDKAIGSSEE</sequence>
<accession>A0A0E0GEJ0</accession>
<evidence type="ECO:0000313" key="2">
    <source>
        <dbReference type="EnsemblPlants" id="ONIVA02G39240.1"/>
    </source>
</evidence>
<reference evidence="2" key="1">
    <citation type="submission" date="2015-04" db="UniProtKB">
        <authorList>
            <consortium name="EnsemblPlants"/>
        </authorList>
    </citation>
    <scope>IDENTIFICATION</scope>
    <source>
        <strain evidence="2">SL10</strain>
    </source>
</reference>
<evidence type="ECO:0000256" key="1">
    <source>
        <dbReference type="SAM" id="MobiDB-lite"/>
    </source>
</evidence>
<dbReference type="AlphaFoldDB" id="A0A0E0GEJ0"/>
<feature type="region of interest" description="Disordered" evidence="1">
    <location>
        <begin position="1"/>
        <end position="99"/>
    </location>
</feature>
<evidence type="ECO:0000313" key="3">
    <source>
        <dbReference type="Proteomes" id="UP000006591"/>
    </source>
</evidence>
<dbReference type="Gramene" id="ONIVA02G39240.1">
    <property type="protein sequence ID" value="ONIVA02G39240.1"/>
    <property type="gene ID" value="ONIVA02G39240"/>
</dbReference>
<protein>
    <submittedName>
        <fullName evidence="2">Uncharacterized protein</fullName>
    </submittedName>
</protein>
<organism evidence="2">
    <name type="scientific">Oryza nivara</name>
    <name type="common">Indian wild rice</name>
    <name type="synonym">Oryza sativa f. spontanea</name>
    <dbReference type="NCBI Taxonomy" id="4536"/>
    <lineage>
        <taxon>Eukaryota</taxon>
        <taxon>Viridiplantae</taxon>
        <taxon>Streptophyta</taxon>
        <taxon>Embryophyta</taxon>
        <taxon>Tracheophyta</taxon>
        <taxon>Spermatophyta</taxon>
        <taxon>Magnoliopsida</taxon>
        <taxon>Liliopsida</taxon>
        <taxon>Poales</taxon>
        <taxon>Poaceae</taxon>
        <taxon>BOP clade</taxon>
        <taxon>Oryzoideae</taxon>
        <taxon>Oryzeae</taxon>
        <taxon>Oryzinae</taxon>
        <taxon>Oryza</taxon>
    </lineage>
</organism>